<dbReference type="GeneID" id="57075172"/>
<evidence type="ECO:0000256" key="2">
    <source>
        <dbReference type="ARBA" id="ARBA00018391"/>
    </source>
</evidence>
<dbReference type="Pfam" id="PF00882">
    <property type="entry name" value="Zn_dep_PLPC"/>
    <property type="match status" value="1"/>
</dbReference>
<dbReference type="Gene3D" id="1.10.575.10">
    <property type="entry name" value="P1 Nuclease"/>
    <property type="match status" value="1"/>
</dbReference>
<dbReference type="EC" id="3.1.4.3" evidence="1"/>
<evidence type="ECO:0000256" key="5">
    <source>
        <dbReference type="ARBA" id="ARBA00022801"/>
    </source>
</evidence>
<keyword evidence="5" id="KW-0378">Hydrolase</keyword>
<evidence type="ECO:0000256" key="6">
    <source>
        <dbReference type="ARBA" id="ARBA00022833"/>
    </source>
</evidence>
<dbReference type="SMART" id="SM00770">
    <property type="entry name" value="Zn_dep_PLPC"/>
    <property type="match status" value="1"/>
</dbReference>
<evidence type="ECO:0000256" key="3">
    <source>
        <dbReference type="ARBA" id="ARBA00022723"/>
    </source>
</evidence>
<feature type="domain" description="Zn-dependent PLC" evidence="8">
    <location>
        <begin position="47"/>
        <end position="287"/>
    </location>
</feature>
<gene>
    <name evidence="9" type="primary">plcB</name>
</gene>
<evidence type="ECO:0000256" key="1">
    <source>
        <dbReference type="ARBA" id="ARBA00012018"/>
    </source>
</evidence>
<dbReference type="SUPFAM" id="SSF48537">
    <property type="entry name" value="Phospholipase C/P1 nuclease"/>
    <property type="match status" value="1"/>
</dbReference>
<dbReference type="RefSeq" id="WP_025279708.1">
    <property type="nucleotide sequence ID" value="NZ_CBCSIG010000008.1"/>
</dbReference>
<organism evidence="9">
    <name type="scientific">Listeria ivanovii subsp. ivanovii</name>
    <dbReference type="NCBI Taxonomy" id="202751"/>
    <lineage>
        <taxon>Bacteria</taxon>
        <taxon>Bacillati</taxon>
        <taxon>Bacillota</taxon>
        <taxon>Bacilli</taxon>
        <taxon>Bacillales</taxon>
        <taxon>Listeriaceae</taxon>
        <taxon>Listeria</taxon>
    </lineage>
</organism>
<evidence type="ECO:0000256" key="4">
    <source>
        <dbReference type="ARBA" id="ARBA00022729"/>
    </source>
</evidence>
<evidence type="ECO:0000259" key="8">
    <source>
        <dbReference type="PROSITE" id="PS51346"/>
    </source>
</evidence>
<dbReference type="EMBL" id="AY510072">
    <property type="protein sequence ID" value="AAR97346.1"/>
    <property type="molecule type" value="Genomic_DNA"/>
</dbReference>
<dbReference type="InterPro" id="IPR029002">
    <property type="entry name" value="PLPC/GPLD1"/>
</dbReference>
<dbReference type="InterPro" id="IPR001531">
    <property type="entry name" value="Zn_PLipaseC"/>
</dbReference>
<protein>
    <recommendedName>
        <fullName evidence="2">Phospholipase C</fullName>
        <ecNumber evidence="1">3.1.4.3</ecNumber>
    </recommendedName>
    <alternativeName>
        <fullName evidence="7">Phosphatidylcholine cholinephosphohydrolase</fullName>
    </alternativeName>
</protein>
<dbReference type="PRINTS" id="PR00479">
    <property type="entry name" value="PRPHPHLPASEC"/>
</dbReference>
<accession>Q6R6D6</accession>
<reference evidence="9" key="1">
    <citation type="journal article" date="2004" name="J. Bacteriol.">
        <title>Intraspecific phylogeny and lineage group identification based on the prfA virulence gene cluster of Listeria monocytogenes.</title>
        <authorList>
            <person name="Ward T.J."/>
            <person name="Gorski L."/>
            <person name="Borucki M.K."/>
            <person name="Mandrell R.E."/>
            <person name="Hutchins J."/>
            <person name="Pupedis K."/>
        </authorList>
    </citation>
    <scope>NUCLEOTIDE SEQUENCE</scope>
    <source>
        <strain evidence="9">NRRL 33017</strain>
    </source>
</reference>
<evidence type="ECO:0000256" key="7">
    <source>
        <dbReference type="ARBA" id="ARBA00031285"/>
    </source>
</evidence>
<name>Q6R6D6_LISIV</name>
<keyword evidence="4" id="KW-0732">Signal</keyword>
<keyword evidence="3" id="KW-0479">Metal-binding</keyword>
<sequence>MRINKISLGIYVFIFALTASLMKVNACSDDHLMQPQTPNIEHKLPHKLSWSAERPLDEKANTHLWLFKQARKILAKENNGAYKELLEMLNKYYKEVAQGIFDADHKNPYYDCSTFVSHFYNPTKDNTYLPGFKNAKQTCGKYFKQALQDYKEDKLNTAFYKLGLSIHYFTDCSQPMHANNFTAVSNPIGFHSVYENYVDSIKCNYQATESMEVKKFCVDTPEEWLRENAKRAQADYDKIVNANTKKSYLEGNSKWKKDIDKPTGERLQDSMQTLAGFIDFWYKKADQ</sequence>
<keyword evidence="6" id="KW-0862">Zinc</keyword>
<dbReference type="GO" id="GO:0034480">
    <property type="term" value="F:phosphatidylcholine phospholipase C activity"/>
    <property type="evidence" value="ECO:0007669"/>
    <property type="project" value="UniProtKB-EC"/>
</dbReference>
<dbReference type="InterPro" id="IPR008947">
    <property type="entry name" value="PLipase_C/P1_nuclease_dom_sf"/>
</dbReference>
<proteinExistence type="predicted"/>
<dbReference type="AlphaFoldDB" id="Q6R6D6"/>
<evidence type="ECO:0000313" key="9">
    <source>
        <dbReference type="EMBL" id="AAR97346.1"/>
    </source>
</evidence>
<dbReference type="PROSITE" id="PS51346">
    <property type="entry name" value="PROKAR_ZN_DEPEND_PLPC_2"/>
    <property type="match status" value="1"/>
</dbReference>
<dbReference type="KEGG" id="lii:JL52_01140"/>
<dbReference type="CDD" id="cd11009">
    <property type="entry name" value="Zn_dep_PLPC"/>
    <property type="match status" value="1"/>
</dbReference>
<dbReference type="GO" id="GO:0008270">
    <property type="term" value="F:zinc ion binding"/>
    <property type="evidence" value="ECO:0007669"/>
    <property type="project" value="InterPro"/>
</dbReference>